<evidence type="ECO:0000313" key="19">
    <source>
        <dbReference type="EMBL" id="PSU30563.1"/>
    </source>
</evidence>
<evidence type="ECO:0000256" key="12">
    <source>
        <dbReference type="ARBA" id="ARBA00022777"/>
    </source>
</evidence>
<keyword evidence="7" id="KW-0597">Phosphoprotein</keyword>
<keyword evidence="8" id="KW-0762">Sugar transport</keyword>
<dbReference type="CDD" id="cd00211">
    <property type="entry name" value="PTS_IIA_fru"/>
    <property type="match status" value="1"/>
</dbReference>
<dbReference type="Pfam" id="PF02378">
    <property type="entry name" value="PTS_EIIC"/>
    <property type="match status" value="1"/>
</dbReference>
<feature type="transmembrane region" description="Helical" evidence="15">
    <location>
        <begin position="375"/>
        <end position="402"/>
    </location>
</feature>
<keyword evidence="6" id="KW-1003">Cell membrane</keyword>
<evidence type="ECO:0000256" key="4">
    <source>
        <dbReference type="ARBA" id="ARBA00012799"/>
    </source>
</evidence>
<dbReference type="PROSITE" id="PS51099">
    <property type="entry name" value="PTS_EIIB_TYPE_2"/>
    <property type="match status" value="1"/>
</dbReference>
<proteinExistence type="predicted"/>
<dbReference type="PROSITE" id="PS51094">
    <property type="entry name" value="PTS_EIIA_TYPE_2"/>
    <property type="match status" value="1"/>
</dbReference>
<dbReference type="NCBIfam" id="TIGR01427">
    <property type="entry name" value="PTS_IIC_fructo"/>
    <property type="match status" value="1"/>
</dbReference>
<evidence type="ECO:0000256" key="11">
    <source>
        <dbReference type="ARBA" id="ARBA00022692"/>
    </source>
</evidence>
<dbReference type="InterPro" id="IPR013011">
    <property type="entry name" value="PTS_EIIB_2"/>
</dbReference>
<dbReference type="InterPro" id="IPR016152">
    <property type="entry name" value="PTrfase/Anion_transptr"/>
</dbReference>
<evidence type="ECO:0000256" key="14">
    <source>
        <dbReference type="ARBA" id="ARBA00023136"/>
    </source>
</evidence>
<dbReference type="FunFam" id="3.40.930.10:FF:000009">
    <property type="entry name" value="PTS system, fructose specific IIABC component"/>
    <property type="match status" value="1"/>
</dbReference>
<evidence type="ECO:0000256" key="6">
    <source>
        <dbReference type="ARBA" id="ARBA00022475"/>
    </source>
</evidence>
<comment type="caution">
    <text evidence="19">The sequence shown here is derived from an EMBL/GenBank/DDBJ whole genome shotgun (WGS) entry which is preliminary data.</text>
</comment>
<evidence type="ECO:0000256" key="9">
    <source>
        <dbReference type="ARBA" id="ARBA00022679"/>
    </source>
</evidence>
<dbReference type="GO" id="GO:0005737">
    <property type="term" value="C:cytoplasm"/>
    <property type="evidence" value="ECO:0007669"/>
    <property type="project" value="UniProtKB-SubCell"/>
</dbReference>
<dbReference type="GO" id="GO:0009401">
    <property type="term" value="P:phosphoenolpyruvate-dependent sugar phosphotransferase system"/>
    <property type="evidence" value="ECO:0007669"/>
    <property type="project" value="UniProtKB-KW"/>
</dbReference>
<dbReference type="InterPro" id="IPR002178">
    <property type="entry name" value="PTS_EIIA_type-2_dom"/>
</dbReference>
<dbReference type="Pfam" id="PF02302">
    <property type="entry name" value="PTS_IIB"/>
    <property type="match status" value="1"/>
</dbReference>
<evidence type="ECO:0000256" key="15">
    <source>
        <dbReference type="SAM" id="Phobius"/>
    </source>
</evidence>
<feature type="domain" description="PTS EIIA type-2" evidence="16">
    <location>
        <begin position="4"/>
        <end position="148"/>
    </location>
</feature>
<feature type="transmembrane region" description="Helical" evidence="15">
    <location>
        <begin position="414"/>
        <end position="439"/>
    </location>
</feature>
<dbReference type="GO" id="GO:0022877">
    <property type="term" value="F:protein-N(PI)-phosphohistidine-fructose phosphotransferase system transporter activity"/>
    <property type="evidence" value="ECO:0007669"/>
    <property type="project" value="InterPro"/>
</dbReference>
<dbReference type="InterPro" id="IPR013014">
    <property type="entry name" value="PTS_EIIC_2"/>
</dbReference>
<keyword evidence="10" id="KW-0598">Phosphotransferase system</keyword>
<evidence type="ECO:0000256" key="7">
    <source>
        <dbReference type="ARBA" id="ARBA00022553"/>
    </source>
</evidence>
<dbReference type="NCBIfam" id="TIGR00848">
    <property type="entry name" value="fruA"/>
    <property type="match status" value="1"/>
</dbReference>
<dbReference type="Proteomes" id="UP000241222">
    <property type="component" value="Unassembled WGS sequence"/>
</dbReference>
<dbReference type="InterPro" id="IPR003353">
    <property type="entry name" value="PTS_IIB_fruc"/>
</dbReference>
<dbReference type="InterPro" id="IPR006327">
    <property type="entry name" value="PTS_IIC_fruc"/>
</dbReference>
<feature type="transmembrane region" description="Helical" evidence="15">
    <location>
        <begin position="294"/>
        <end position="313"/>
    </location>
</feature>
<evidence type="ECO:0000256" key="2">
    <source>
        <dbReference type="ARBA" id="ARBA00004429"/>
    </source>
</evidence>
<protein>
    <recommendedName>
        <fullName evidence="4">protein-N(pi)-phosphohistidine--D-fructose phosphotransferase</fullName>
        <ecNumber evidence="4">2.7.1.202</ecNumber>
    </recommendedName>
</protein>
<evidence type="ECO:0000256" key="10">
    <source>
        <dbReference type="ARBA" id="ARBA00022683"/>
    </source>
</evidence>
<dbReference type="InterPro" id="IPR003352">
    <property type="entry name" value="PTS_EIIC"/>
</dbReference>
<keyword evidence="11 15" id="KW-0812">Transmembrane</keyword>
<evidence type="ECO:0000256" key="13">
    <source>
        <dbReference type="ARBA" id="ARBA00022989"/>
    </source>
</evidence>
<evidence type="ECO:0000313" key="20">
    <source>
        <dbReference type="Proteomes" id="UP000241222"/>
    </source>
</evidence>
<evidence type="ECO:0000259" key="16">
    <source>
        <dbReference type="PROSITE" id="PS51094"/>
    </source>
</evidence>
<dbReference type="PROSITE" id="PS51104">
    <property type="entry name" value="PTS_EIIC_TYPE_2"/>
    <property type="match status" value="1"/>
</dbReference>
<feature type="transmembrane region" description="Helical" evidence="15">
    <location>
        <begin position="334"/>
        <end position="355"/>
    </location>
</feature>
<dbReference type="EC" id="2.7.1.202" evidence="4"/>
<feature type="transmembrane region" description="Helical" evidence="15">
    <location>
        <begin position="599"/>
        <end position="619"/>
    </location>
</feature>
<feature type="transmembrane region" description="Helical" evidence="15">
    <location>
        <begin position="559"/>
        <end position="579"/>
    </location>
</feature>
<dbReference type="PANTHER" id="PTHR30505">
    <property type="entry name" value="FRUCTOSE-LIKE PERMEASE"/>
    <property type="match status" value="1"/>
</dbReference>
<evidence type="ECO:0000256" key="5">
    <source>
        <dbReference type="ARBA" id="ARBA00022448"/>
    </source>
</evidence>
<dbReference type="FunFam" id="3.40.50.2300:FF:000014">
    <property type="entry name" value="PTS system fructose-like transporter subunit IIB"/>
    <property type="match status" value="1"/>
</dbReference>
<dbReference type="NCBIfam" id="TIGR00829">
    <property type="entry name" value="FRU"/>
    <property type="match status" value="1"/>
</dbReference>
<dbReference type="GO" id="GO:0005351">
    <property type="term" value="F:carbohydrate:proton symporter activity"/>
    <property type="evidence" value="ECO:0007669"/>
    <property type="project" value="InterPro"/>
</dbReference>
<evidence type="ECO:0000256" key="1">
    <source>
        <dbReference type="ARBA" id="ARBA00001401"/>
    </source>
</evidence>
<dbReference type="EMBL" id="PYMH01000016">
    <property type="protein sequence ID" value="PSU30563.1"/>
    <property type="molecule type" value="Genomic_DNA"/>
</dbReference>
<dbReference type="Pfam" id="PF00359">
    <property type="entry name" value="PTS_EIIA_2"/>
    <property type="match status" value="1"/>
</dbReference>
<keyword evidence="5" id="KW-0813">Transport</keyword>
<evidence type="ECO:0000256" key="3">
    <source>
        <dbReference type="ARBA" id="ARBA00004496"/>
    </source>
</evidence>
<dbReference type="InterPro" id="IPR050864">
    <property type="entry name" value="Bacterial_PTS_Sugar_Transport"/>
</dbReference>
<organism evidence="19 20">
    <name type="scientific">Photobacterium lutimaris</name>
    <dbReference type="NCBI Taxonomy" id="388278"/>
    <lineage>
        <taxon>Bacteria</taxon>
        <taxon>Pseudomonadati</taxon>
        <taxon>Pseudomonadota</taxon>
        <taxon>Gammaproteobacteria</taxon>
        <taxon>Vibrionales</taxon>
        <taxon>Vibrionaceae</taxon>
        <taxon>Photobacterium</taxon>
    </lineage>
</organism>
<dbReference type="RefSeq" id="WP_107351293.1">
    <property type="nucleotide sequence ID" value="NZ_PYMH01000016.1"/>
</dbReference>
<evidence type="ECO:0000259" key="17">
    <source>
        <dbReference type="PROSITE" id="PS51099"/>
    </source>
</evidence>
<feature type="transmembrane region" description="Helical" evidence="15">
    <location>
        <begin position="496"/>
        <end position="514"/>
    </location>
</feature>
<keyword evidence="12" id="KW-0418">Kinase</keyword>
<keyword evidence="9" id="KW-0808">Transferase</keyword>
<dbReference type="GO" id="GO:0016301">
    <property type="term" value="F:kinase activity"/>
    <property type="evidence" value="ECO:0007669"/>
    <property type="project" value="UniProtKB-KW"/>
</dbReference>
<name>A0A2T3IQD6_9GAMM</name>
<feature type="transmembrane region" description="Helical" evidence="15">
    <location>
        <begin position="459"/>
        <end position="484"/>
    </location>
</feature>
<keyword evidence="14 15" id="KW-0472">Membrane</keyword>
<gene>
    <name evidence="19" type="ORF">C9I99_23670</name>
</gene>
<dbReference type="OrthoDB" id="9782569at2"/>
<evidence type="ECO:0000256" key="8">
    <source>
        <dbReference type="ARBA" id="ARBA00022597"/>
    </source>
</evidence>
<dbReference type="CDD" id="cd05569">
    <property type="entry name" value="PTS_IIB_fructose"/>
    <property type="match status" value="1"/>
</dbReference>
<dbReference type="Gene3D" id="3.40.930.10">
    <property type="entry name" value="Mannitol-specific EII, Chain A"/>
    <property type="match status" value="1"/>
</dbReference>
<dbReference type="InterPro" id="IPR004715">
    <property type="entry name" value="PTS_IIA_fruc"/>
</dbReference>
<dbReference type="InterPro" id="IPR003501">
    <property type="entry name" value="PTS_EIIB_2/3"/>
</dbReference>
<sequence>MITNLINEQLICLNLKATTKEEVFVEMIDILHKQGRVSDKQQFLTDIHAREELGNTGFEDGVALPHAKSAAVSEPAVAIGVSRSGIEYGAEDGLPSKLFFMIASPDGGANHHIEVLAELSSKLIEDGFIEAFLAAKSDQEALALLLEKTETEDAPAAENGFLIGVTGCPAGVAHTYLAAEALEKGAKELGYEIKVETNGSIGVKNSPTAEDIERAEAIIVSCDKQVDMARFAGKRLIKTGVKAPIKDAKGLIGQALAAPQYQASADDASAEKESKVTQARSDLYRYLMNGVSHMIPFVVTGGLLIALALAIGGQPTEAGMAIPDGSMWNKVLDVGVVAFTLMIPILAGYIAYAIADRPALAPGLIGGWIANNGSFYGAEAGTGFIGAIVAGLLVGYFVKFIVTRNYHKFIQPLVPIMIAPITGSLFISSLFIFVIGAPIASLMDGLNAMLTSMSTGNVVLLGIVLGGMAGFDMGGPFNKVAFLFSVGMIASGQTQFMGAMACAIPVAPLGMALATVIGRKFNIFEESEIEAGKASGAMGLVGISEGAIPFAAQDPMSVIPANVLGSMVAAVMAFSFGITNSVAHGGPVVALLGAMNKPVLALACMAAGAVVTALVAVSLKKMRQGKSQPKTAVA</sequence>
<evidence type="ECO:0000259" key="18">
    <source>
        <dbReference type="PROSITE" id="PS51104"/>
    </source>
</evidence>
<comment type="subcellular location">
    <subcellularLocation>
        <location evidence="2">Cell inner membrane</location>
        <topology evidence="2">Multi-pass membrane protein</topology>
    </subcellularLocation>
    <subcellularLocation>
        <location evidence="3">Cytoplasm</location>
    </subcellularLocation>
</comment>
<keyword evidence="20" id="KW-1185">Reference proteome</keyword>
<accession>A0A2T3IQD6</accession>
<dbReference type="PANTHER" id="PTHR30505:SF0">
    <property type="entry name" value="FRUCTOSE-LIKE PTS SYSTEM EIIBC COMPONENT-RELATED"/>
    <property type="match status" value="1"/>
</dbReference>
<keyword evidence="13 15" id="KW-1133">Transmembrane helix</keyword>
<comment type="catalytic activity">
    <reaction evidence="1">
        <text>D-fructose(out) + N(pros)-phospho-L-histidyl-[protein] = D-fructose 1-phosphate(in) + L-histidyl-[protein]</text>
        <dbReference type="Rhea" id="RHEA:49252"/>
        <dbReference type="Rhea" id="RHEA-COMP:9745"/>
        <dbReference type="Rhea" id="RHEA-COMP:9746"/>
        <dbReference type="ChEBI" id="CHEBI:29979"/>
        <dbReference type="ChEBI" id="CHEBI:37721"/>
        <dbReference type="ChEBI" id="CHEBI:58674"/>
        <dbReference type="ChEBI" id="CHEBI:64837"/>
        <dbReference type="EC" id="2.7.1.202"/>
    </reaction>
</comment>
<dbReference type="GO" id="GO:0005886">
    <property type="term" value="C:plasma membrane"/>
    <property type="evidence" value="ECO:0007669"/>
    <property type="project" value="UniProtKB-SubCell"/>
</dbReference>
<dbReference type="SUPFAM" id="SSF52794">
    <property type="entry name" value="PTS system IIB component-like"/>
    <property type="match status" value="1"/>
</dbReference>
<dbReference type="AlphaFoldDB" id="A0A2T3IQD6"/>
<dbReference type="Gene3D" id="3.40.50.2300">
    <property type="match status" value="1"/>
</dbReference>
<feature type="domain" description="PTS EIIB type-2" evidence="17">
    <location>
        <begin position="162"/>
        <end position="257"/>
    </location>
</feature>
<dbReference type="InterPro" id="IPR036095">
    <property type="entry name" value="PTS_EIIB-like_sf"/>
</dbReference>
<dbReference type="SUPFAM" id="SSF55804">
    <property type="entry name" value="Phoshotransferase/anion transport protein"/>
    <property type="match status" value="1"/>
</dbReference>
<feature type="domain" description="PTS EIIC type-2" evidence="18">
    <location>
        <begin position="283"/>
        <end position="619"/>
    </location>
</feature>
<dbReference type="GO" id="GO:0090563">
    <property type="term" value="F:protein-phosphocysteine-sugar phosphotransferase activity"/>
    <property type="evidence" value="ECO:0007669"/>
    <property type="project" value="TreeGrafter"/>
</dbReference>
<reference evidence="19 20" key="1">
    <citation type="submission" date="2018-03" db="EMBL/GenBank/DDBJ databases">
        <title>Whole genome sequencing of Histamine producing bacteria.</title>
        <authorList>
            <person name="Butler K."/>
        </authorList>
    </citation>
    <scope>NUCLEOTIDE SEQUENCE [LARGE SCALE GENOMIC DNA]</scope>
    <source>
        <strain evidence="19 20">JCM 13586</strain>
    </source>
</reference>